<dbReference type="InterPro" id="IPR006564">
    <property type="entry name" value="Znf_PMZ"/>
</dbReference>
<evidence type="ECO:0000256" key="2">
    <source>
        <dbReference type="ARBA" id="ARBA00022771"/>
    </source>
</evidence>
<name>A0AAQ3JYS4_9LILI</name>
<dbReference type="GO" id="GO:0008270">
    <property type="term" value="F:zinc ion binding"/>
    <property type="evidence" value="ECO:0007669"/>
    <property type="project" value="UniProtKB-KW"/>
</dbReference>
<organism evidence="6 7">
    <name type="scientific">Canna indica</name>
    <name type="common">Indian-shot</name>
    <dbReference type="NCBI Taxonomy" id="4628"/>
    <lineage>
        <taxon>Eukaryota</taxon>
        <taxon>Viridiplantae</taxon>
        <taxon>Streptophyta</taxon>
        <taxon>Embryophyta</taxon>
        <taxon>Tracheophyta</taxon>
        <taxon>Spermatophyta</taxon>
        <taxon>Magnoliopsida</taxon>
        <taxon>Liliopsida</taxon>
        <taxon>Zingiberales</taxon>
        <taxon>Cannaceae</taxon>
        <taxon>Canna</taxon>
    </lineage>
</organism>
<sequence length="286" mass="34156">MRFESVGQFRVLKMQLGLLCLMQNIENCARHLYANWKKKHVSYDLKNLLWKAAKSTTEAQFNEQMYEMKVLSQVAHDYFIKIDSDKFCRFKISTLPKYEVIDNNMSEYFNGYILKTRNRLLIDTLENIRMTLMKKMTEKREMIMKSDDTICPKIREKIEENKVVSGFCIATHAGYKKFEFKHMDNNYVVELEQNSCSCRMWEFTGISCPHVISSIHWLGEDPIEYVHDYFKKSTYLRAYEHLIELLNEEKIWAKVEAEPIVPLIVRRQTERPKKTRNKDISEKENE</sequence>
<dbReference type="SMART" id="SM00575">
    <property type="entry name" value="ZnF_PMZ"/>
    <property type="match status" value="1"/>
</dbReference>
<evidence type="ECO:0000256" key="3">
    <source>
        <dbReference type="ARBA" id="ARBA00022833"/>
    </source>
</evidence>
<reference evidence="6 7" key="1">
    <citation type="submission" date="2023-10" db="EMBL/GenBank/DDBJ databases">
        <title>Chromosome-scale genome assembly provides insights into flower coloration mechanisms of Canna indica.</title>
        <authorList>
            <person name="Li C."/>
        </authorList>
    </citation>
    <scope>NUCLEOTIDE SEQUENCE [LARGE SCALE GENOMIC DNA]</scope>
    <source>
        <tissue evidence="6">Flower</tissue>
    </source>
</reference>
<protein>
    <recommendedName>
        <fullName evidence="5">SWIM-type domain-containing protein</fullName>
    </recommendedName>
</protein>
<dbReference type="PANTHER" id="PTHR31973:SF187">
    <property type="entry name" value="MUTATOR TRANSPOSASE MUDRA PROTEIN"/>
    <property type="match status" value="1"/>
</dbReference>
<keyword evidence="1" id="KW-0479">Metal-binding</keyword>
<evidence type="ECO:0000256" key="4">
    <source>
        <dbReference type="PROSITE-ProRule" id="PRU00325"/>
    </source>
</evidence>
<evidence type="ECO:0000259" key="5">
    <source>
        <dbReference type="PROSITE" id="PS50966"/>
    </source>
</evidence>
<keyword evidence="7" id="KW-1185">Reference proteome</keyword>
<accession>A0AAQ3JYS4</accession>
<dbReference type="AlphaFoldDB" id="A0AAQ3JYS4"/>
<evidence type="ECO:0000256" key="1">
    <source>
        <dbReference type="ARBA" id="ARBA00022723"/>
    </source>
</evidence>
<evidence type="ECO:0000313" key="7">
    <source>
        <dbReference type="Proteomes" id="UP001327560"/>
    </source>
</evidence>
<proteinExistence type="predicted"/>
<evidence type="ECO:0000313" key="6">
    <source>
        <dbReference type="EMBL" id="WOK98526.1"/>
    </source>
</evidence>
<gene>
    <name evidence="6" type="ORF">Cni_G07238</name>
</gene>
<keyword evidence="2 4" id="KW-0863">Zinc-finger</keyword>
<keyword evidence="3" id="KW-0862">Zinc</keyword>
<dbReference type="Pfam" id="PF04434">
    <property type="entry name" value="SWIM"/>
    <property type="match status" value="1"/>
</dbReference>
<dbReference type="InterPro" id="IPR007527">
    <property type="entry name" value="Znf_SWIM"/>
</dbReference>
<dbReference type="Proteomes" id="UP001327560">
    <property type="component" value="Chromosome 2"/>
</dbReference>
<dbReference type="PROSITE" id="PS50966">
    <property type="entry name" value="ZF_SWIM"/>
    <property type="match status" value="1"/>
</dbReference>
<dbReference type="PANTHER" id="PTHR31973">
    <property type="entry name" value="POLYPROTEIN, PUTATIVE-RELATED"/>
    <property type="match status" value="1"/>
</dbReference>
<dbReference type="EMBL" id="CP136891">
    <property type="protein sequence ID" value="WOK98526.1"/>
    <property type="molecule type" value="Genomic_DNA"/>
</dbReference>
<feature type="domain" description="SWIM-type" evidence="5">
    <location>
        <begin position="187"/>
        <end position="219"/>
    </location>
</feature>